<protein>
    <recommendedName>
        <fullName evidence="2">Fibroblast growth factor</fullName>
        <shortName evidence="2">FGF</shortName>
    </recommendedName>
</protein>
<dbReference type="InterPro" id="IPR002209">
    <property type="entry name" value="Fibroblast_GF_fam"/>
</dbReference>
<dbReference type="Gene3D" id="2.80.10.50">
    <property type="match status" value="1"/>
</dbReference>
<evidence type="ECO:0000313" key="3">
    <source>
        <dbReference type="EMBL" id="KAK8405904.1"/>
    </source>
</evidence>
<dbReference type="Proteomes" id="UP001487740">
    <property type="component" value="Unassembled WGS sequence"/>
</dbReference>
<dbReference type="PRINTS" id="PR00263">
    <property type="entry name" value="HBGFFGF"/>
</dbReference>
<dbReference type="InterPro" id="IPR008996">
    <property type="entry name" value="IL1/FGF"/>
</dbReference>
<dbReference type="InterPro" id="IPR056378">
    <property type="entry name" value="Let-756-like_FGF"/>
</dbReference>
<dbReference type="Pfam" id="PF00167">
    <property type="entry name" value="FGF"/>
    <property type="match status" value="1"/>
</dbReference>
<sequence>MAARRTPAPPRRGRMSKCCRCLCCKEESSDDSDLEEEVPLPPGLLPVQNEAKAQETVPVHTPTASRECLLEQPLRERLLRQPQLSVRKQLFSMTGWNLAIFPDMAVRGTREFYNIYAILEVRAVGKGEVQIRGVDSNLFLAMSHKGKLYGEPNELKENTVWVETLSGAFYNYLSKKYAHMGWYLGLKKSGKPKRGHKTEYGQRAVQFLPRHPYPDRIGHVRSGQVTTSPLCLPARPSDLPVLR</sequence>
<dbReference type="GO" id="GO:0008083">
    <property type="term" value="F:growth factor activity"/>
    <property type="evidence" value="ECO:0007669"/>
    <property type="project" value="InterPro"/>
</dbReference>
<dbReference type="CDD" id="cd00058">
    <property type="entry name" value="beta-trefoil_FGF"/>
    <property type="match status" value="1"/>
</dbReference>
<keyword evidence="4" id="KW-1185">Reference proteome</keyword>
<evidence type="ECO:0000313" key="4">
    <source>
        <dbReference type="Proteomes" id="UP001487740"/>
    </source>
</evidence>
<organism evidence="3 4">
    <name type="scientific">Scylla paramamosain</name>
    <name type="common">Mud crab</name>
    <dbReference type="NCBI Taxonomy" id="85552"/>
    <lineage>
        <taxon>Eukaryota</taxon>
        <taxon>Metazoa</taxon>
        <taxon>Ecdysozoa</taxon>
        <taxon>Arthropoda</taxon>
        <taxon>Crustacea</taxon>
        <taxon>Multicrustacea</taxon>
        <taxon>Malacostraca</taxon>
        <taxon>Eumalacostraca</taxon>
        <taxon>Eucarida</taxon>
        <taxon>Decapoda</taxon>
        <taxon>Pleocyemata</taxon>
        <taxon>Brachyura</taxon>
        <taxon>Eubrachyura</taxon>
        <taxon>Portunoidea</taxon>
        <taxon>Portunidae</taxon>
        <taxon>Portuninae</taxon>
        <taxon>Scylla</taxon>
    </lineage>
</organism>
<name>A0AAW0V0P6_SCYPA</name>
<comment type="similarity">
    <text evidence="1 2">Belongs to the heparin-binding growth factors family.</text>
</comment>
<dbReference type="EMBL" id="JARAKH010000002">
    <property type="protein sequence ID" value="KAK8405904.1"/>
    <property type="molecule type" value="Genomic_DNA"/>
</dbReference>
<accession>A0AAW0V0P6</accession>
<comment type="caution">
    <text evidence="3">The sequence shown here is derived from an EMBL/GenBank/DDBJ whole genome shotgun (WGS) entry which is preliminary data.</text>
</comment>
<evidence type="ECO:0000256" key="1">
    <source>
        <dbReference type="ARBA" id="ARBA00007936"/>
    </source>
</evidence>
<dbReference type="AlphaFoldDB" id="A0AAW0V0P6"/>
<dbReference type="PRINTS" id="PR00262">
    <property type="entry name" value="IL1HBGF"/>
</dbReference>
<reference evidence="3 4" key="1">
    <citation type="submission" date="2023-03" db="EMBL/GenBank/DDBJ databases">
        <title>High-quality genome of Scylla paramamosain provides insights in environmental adaptation.</title>
        <authorList>
            <person name="Zhang L."/>
        </authorList>
    </citation>
    <scope>NUCLEOTIDE SEQUENCE [LARGE SCALE GENOMIC DNA]</scope>
    <source>
        <strain evidence="3">LZ_2023a</strain>
        <tissue evidence="3">Muscle</tissue>
    </source>
</reference>
<dbReference type="SUPFAM" id="SSF50353">
    <property type="entry name" value="Cytokine"/>
    <property type="match status" value="1"/>
</dbReference>
<dbReference type="PANTHER" id="PTHR11486">
    <property type="entry name" value="FIBROBLAST GROWTH FACTOR"/>
    <property type="match status" value="1"/>
</dbReference>
<proteinExistence type="inferred from homology"/>
<dbReference type="SMART" id="SM00442">
    <property type="entry name" value="FGF"/>
    <property type="match status" value="1"/>
</dbReference>
<gene>
    <name evidence="3" type="ORF">O3P69_006963</name>
</gene>
<evidence type="ECO:0000256" key="2">
    <source>
        <dbReference type="RuleBase" id="RU049442"/>
    </source>
</evidence>